<feature type="active site" evidence="3">
    <location>
        <position position="271"/>
    </location>
</feature>
<dbReference type="SUPFAM" id="SSF50630">
    <property type="entry name" value="Acid proteases"/>
    <property type="match status" value="1"/>
</dbReference>
<dbReference type="PROSITE" id="PS00141">
    <property type="entry name" value="ASP_PROTEASE"/>
    <property type="match status" value="2"/>
</dbReference>
<dbReference type="VEuPathDB" id="FungiDB:SCHCODRAFT_075642"/>
<gene>
    <name evidence="6" type="ORF">SCHCODRAFT_75642</name>
</gene>
<keyword evidence="2 4" id="KW-0064">Aspartyl protease</keyword>
<evidence type="ECO:0000256" key="1">
    <source>
        <dbReference type="ARBA" id="ARBA00007447"/>
    </source>
</evidence>
<dbReference type="OrthoDB" id="660550at2759"/>
<dbReference type="RefSeq" id="XP_003034655.1">
    <property type="nucleotide sequence ID" value="XM_003034609.1"/>
</dbReference>
<feature type="domain" description="Peptidase A1" evidence="5">
    <location>
        <begin position="72"/>
        <end position="389"/>
    </location>
</feature>
<protein>
    <recommendedName>
        <fullName evidence="5">Peptidase A1 domain-containing protein</fullName>
    </recommendedName>
</protein>
<keyword evidence="4" id="KW-0645">Protease</keyword>
<keyword evidence="4" id="KW-0378">Hydrolase</keyword>
<keyword evidence="7" id="KW-1185">Reference proteome</keyword>
<dbReference type="InterPro" id="IPR034164">
    <property type="entry name" value="Pepsin-like_dom"/>
</dbReference>
<dbReference type="GO" id="GO:0006508">
    <property type="term" value="P:proteolysis"/>
    <property type="evidence" value="ECO:0007669"/>
    <property type="project" value="UniProtKB-KW"/>
</dbReference>
<reference evidence="6 7" key="1">
    <citation type="journal article" date="2010" name="Nat. Biotechnol.">
        <title>Genome sequence of the model mushroom Schizophyllum commune.</title>
        <authorList>
            <person name="Ohm R.A."/>
            <person name="de Jong J.F."/>
            <person name="Lugones L.G."/>
            <person name="Aerts A."/>
            <person name="Kothe E."/>
            <person name="Stajich J.E."/>
            <person name="de Vries R.P."/>
            <person name="Record E."/>
            <person name="Levasseur A."/>
            <person name="Baker S.E."/>
            <person name="Bartholomew K.A."/>
            <person name="Coutinho P.M."/>
            <person name="Erdmann S."/>
            <person name="Fowler T.J."/>
            <person name="Gathman A.C."/>
            <person name="Lombard V."/>
            <person name="Henrissat B."/>
            <person name="Knabe N."/>
            <person name="Kuees U."/>
            <person name="Lilly W.W."/>
            <person name="Lindquist E."/>
            <person name="Lucas S."/>
            <person name="Magnuson J.K."/>
            <person name="Piumi F."/>
            <person name="Raudaskoski M."/>
            <person name="Salamov A."/>
            <person name="Schmutz J."/>
            <person name="Schwarze F.W.M.R."/>
            <person name="vanKuyk P.A."/>
            <person name="Horton J.S."/>
            <person name="Grigoriev I.V."/>
            <person name="Woesten H.A.B."/>
        </authorList>
    </citation>
    <scope>NUCLEOTIDE SEQUENCE [LARGE SCALE GENOMIC DNA]</scope>
    <source>
        <strain evidence="7">H4-8 / FGSC 9210</strain>
    </source>
</reference>
<dbReference type="GeneID" id="9586619"/>
<dbReference type="MEROPS" id="A01.019"/>
<organism evidence="7">
    <name type="scientific">Schizophyllum commune (strain H4-8 / FGSC 9210)</name>
    <name type="common">Split gill fungus</name>
    <dbReference type="NCBI Taxonomy" id="578458"/>
    <lineage>
        <taxon>Eukaryota</taxon>
        <taxon>Fungi</taxon>
        <taxon>Dikarya</taxon>
        <taxon>Basidiomycota</taxon>
        <taxon>Agaricomycotina</taxon>
        <taxon>Agaricomycetes</taxon>
        <taxon>Agaricomycetidae</taxon>
        <taxon>Agaricales</taxon>
        <taxon>Schizophyllaceae</taxon>
        <taxon>Schizophyllum</taxon>
    </lineage>
</organism>
<dbReference type="AlphaFoldDB" id="D8PXX7"/>
<proteinExistence type="inferred from homology"/>
<feature type="active site" evidence="3">
    <location>
        <position position="90"/>
    </location>
</feature>
<dbReference type="InterPro" id="IPR021109">
    <property type="entry name" value="Peptidase_aspartic_dom_sf"/>
</dbReference>
<dbReference type="OMA" id="DMANGEM"/>
<dbReference type="PRINTS" id="PR00792">
    <property type="entry name" value="PEPSIN"/>
</dbReference>
<dbReference type="Gene3D" id="2.40.70.10">
    <property type="entry name" value="Acid Proteases"/>
    <property type="match status" value="2"/>
</dbReference>
<dbReference type="InterPro" id="IPR033121">
    <property type="entry name" value="PEPTIDASE_A1"/>
</dbReference>
<dbReference type="PANTHER" id="PTHR47966">
    <property type="entry name" value="BETA-SITE APP-CLEAVING ENZYME, ISOFORM A-RELATED"/>
    <property type="match status" value="1"/>
</dbReference>
<dbReference type="HOGENOM" id="CLU_038846_0_0_1"/>
<evidence type="ECO:0000256" key="2">
    <source>
        <dbReference type="ARBA" id="ARBA00022750"/>
    </source>
</evidence>
<evidence type="ECO:0000313" key="7">
    <source>
        <dbReference type="Proteomes" id="UP000007431"/>
    </source>
</evidence>
<evidence type="ECO:0000259" key="5">
    <source>
        <dbReference type="PROSITE" id="PS51767"/>
    </source>
</evidence>
<evidence type="ECO:0000256" key="3">
    <source>
        <dbReference type="PIRSR" id="PIRSR601461-1"/>
    </source>
</evidence>
<sequence>MPTKMQADHPPVQFTTNLAEQDAREILRRDRLRAQMLLAQHQPHGPLAFNMKAGTQPEKVKSIAVTDAAVTYTCAVDIGTPPTKYDLLIDTGSSNTWIGSGKKYVVTKSSENTRQPFQISYGSGSCSGTQYIDHVSLGEGLDIPKQSIGVASKADGMNGIDGILGIGPVDLTQGTVQWGDRIPTVTDNLYKNKTISTESIGIFYQPTTSVDPVPNGELTFGGVDTSKCQGEITWVPITKKSPADKYWGIDQTVTYGEHGETLMKNCAGIVDTGTTLLMIATDAFDAYKKATGAKVDEATGLLTVTAEQFKKMKSLYFKIGETTFEFTPNAQKWPAMLGKMMGGKEGQIYLILADMGAPSGQGLDFIDGFGWLQRFYSVYDTTNGRVGIANTKYTKAESN</sequence>
<dbReference type="EMBL" id="GL377304">
    <property type="protein sequence ID" value="EFI99752.1"/>
    <property type="molecule type" value="Genomic_DNA"/>
</dbReference>
<evidence type="ECO:0000256" key="4">
    <source>
        <dbReference type="RuleBase" id="RU000454"/>
    </source>
</evidence>
<dbReference type="InterPro" id="IPR001461">
    <property type="entry name" value="Aspartic_peptidase_A1"/>
</dbReference>
<comment type="similarity">
    <text evidence="1 4">Belongs to the peptidase A1 family.</text>
</comment>
<dbReference type="PANTHER" id="PTHR47966:SF51">
    <property type="entry name" value="BETA-SITE APP-CLEAVING ENZYME, ISOFORM A-RELATED"/>
    <property type="match status" value="1"/>
</dbReference>
<accession>D8PXX7</accession>
<dbReference type="InterPro" id="IPR001969">
    <property type="entry name" value="Aspartic_peptidase_AS"/>
</dbReference>
<evidence type="ECO:0000313" key="6">
    <source>
        <dbReference type="EMBL" id="EFI99752.1"/>
    </source>
</evidence>
<dbReference type="CDD" id="cd05471">
    <property type="entry name" value="pepsin_like"/>
    <property type="match status" value="1"/>
</dbReference>
<dbReference type="Proteomes" id="UP000007431">
    <property type="component" value="Unassembled WGS sequence"/>
</dbReference>
<dbReference type="InParanoid" id="D8PXX7"/>
<dbReference type="GO" id="GO:0004190">
    <property type="term" value="F:aspartic-type endopeptidase activity"/>
    <property type="evidence" value="ECO:0007669"/>
    <property type="project" value="UniProtKB-KW"/>
</dbReference>
<dbReference type="eggNOG" id="KOG1339">
    <property type="taxonomic scope" value="Eukaryota"/>
</dbReference>
<dbReference type="KEGG" id="scm:SCHCO_075642"/>
<dbReference type="Pfam" id="PF00026">
    <property type="entry name" value="Asp"/>
    <property type="match status" value="1"/>
</dbReference>
<name>D8PXX7_SCHCM</name>
<dbReference type="PROSITE" id="PS51767">
    <property type="entry name" value="PEPTIDASE_A1"/>
    <property type="match status" value="1"/>
</dbReference>